<dbReference type="AlphaFoldDB" id="A0A6L3SY00"/>
<comment type="caution">
    <text evidence="1">The sequence shown here is derived from an EMBL/GenBank/DDBJ whole genome shotgun (WGS) entry which is preliminary data.</text>
</comment>
<dbReference type="OrthoDB" id="7452124at2"/>
<protein>
    <submittedName>
        <fullName evidence="1">Uncharacterized protein</fullName>
    </submittedName>
</protein>
<keyword evidence="2" id="KW-1185">Reference proteome</keyword>
<name>A0A6L3SY00_9HYPH</name>
<dbReference type="EMBL" id="VZZK01000014">
    <property type="protein sequence ID" value="KAB1078392.1"/>
    <property type="molecule type" value="Genomic_DNA"/>
</dbReference>
<proteinExistence type="predicted"/>
<evidence type="ECO:0000313" key="2">
    <source>
        <dbReference type="Proteomes" id="UP000474159"/>
    </source>
</evidence>
<accession>A0A6L3SY00</accession>
<evidence type="ECO:0000313" key="1">
    <source>
        <dbReference type="EMBL" id="KAB1078392.1"/>
    </source>
</evidence>
<organism evidence="1 2">
    <name type="scientific">Methylobacterium soli</name>
    <dbReference type="NCBI Taxonomy" id="553447"/>
    <lineage>
        <taxon>Bacteria</taxon>
        <taxon>Pseudomonadati</taxon>
        <taxon>Pseudomonadota</taxon>
        <taxon>Alphaproteobacteria</taxon>
        <taxon>Hyphomicrobiales</taxon>
        <taxon>Methylobacteriaceae</taxon>
        <taxon>Methylobacterium</taxon>
    </lineage>
</organism>
<reference evidence="1 2" key="1">
    <citation type="submission" date="2019-09" db="EMBL/GenBank/DDBJ databases">
        <title>YIM 48816 draft genome.</title>
        <authorList>
            <person name="Jiang L."/>
        </authorList>
    </citation>
    <scope>NUCLEOTIDE SEQUENCE [LARGE SCALE GENOMIC DNA]</scope>
    <source>
        <strain evidence="1 2">YIM 48816</strain>
    </source>
</reference>
<sequence length="164" mass="17434">MRSPSPRPQPAQLFRNASDDACIVLEECGQALLFAEVLAAHPDLSAAGYRTGETPEAFTALRQALVDRGAHQFDAAAAVLLGAPRRHRMAEGRTSNGLRYIAEHLTGRPVSDGATIAALIACGVPVKRTPGSPHVEIGLSASWLHRQAAMPRGGRPATVISRRE</sequence>
<dbReference type="Proteomes" id="UP000474159">
    <property type="component" value="Unassembled WGS sequence"/>
</dbReference>
<dbReference type="RefSeq" id="WP_151001012.1">
    <property type="nucleotide sequence ID" value="NZ_VZZK01000014.1"/>
</dbReference>
<gene>
    <name evidence="1" type="ORF">F6X53_15010</name>
</gene>